<dbReference type="PANTHER" id="PTHR13156">
    <property type="entry name" value="NADH-UBIQUINONE OXIDOREDUCTASE 13 KD-A SUBUNIT"/>
    <property type="match status" value="1"/>
</dbReference>
<dbReference type="STRING" id="105696.A0A1Y2LT80"/>
<dbReference type="InterPro" id="IPR019401">
    <property type="entry name" value="Znf_CHCC"/>
</dbReference>
<dbReference type="Proteomes" id="UP000193240">
    <property type="component" value="Unassembled WGS sequence"/>
</dbReference>
<dbReference type="Gene3D" id="2.60.260.40">
    <property type="entry name" value="q5lls5 like domains"/>
    <property type="match status" value="1"/>
</dbReference>
<organism evidence="3 4">
    <name type="scientific">Epicoccum nigrum</name>
    <name type="common">Soil fungus</name>
    <name type="synonym">Epicoccum purpurascens</name>
    <dbReference type="NCBI Taxonomy" id="105696"/>
    <lineage>
        <taxon>Eukaryota</taxon>
        <taxon>Fungi</taxon>
        <taxon>Dikarya</taxon>
        <taxon>Ascomycota</taxon>
        <taxon>Pezizomycotina</taxon>
        <taxon>Dothideomycetes</taxon>
        <taxon>Pleosporomycetidae</taxon>
        <taxon>Pleosporales</taxon>
        <taxon>Pleosporineae</taxon>
        <taxon>Didymellaceae</taxon>
        <taxon>Epicoccum</taxon>
    </lineage>
</organism>
<dbReference type="GO" id="GO:0005739">
    <property type="term" value="C:mitochondrion"/>
    <property type="evidence" value="ECO:0007669"/>
    <property type="project" value="GOC"/>
</dbReference>
<accession>A0A1Y2LT80</accession>
<dbReference type="AlphaFoldDB" id="A0A1Y2LT80"/>
<evidence type="ECO:0000259" key="2">
    <source>
        <dbReference type="Pfam" id="PF10276"/>
    </source>
</evidence>
<proteinExistence type="predicted"/>
<dbReference type="EMBL" id="KZ107850">
    <property type="protein sequence ID" value="OSS47000.1"/>
    <property type="molecule type" value="Genomic_DNA"/>
</dbReference>
<dbReference type="InParanoid" id="A0A1Y2LT80"/>
<feature type="domain" description="Zinc finger CHCC-type" evidence="2">
    <location>
        <begin position="130"/>
        <end position="165"/>
    </location>
</feature>
<dbReference type="Pfam" id="PF10276">
    <property type="entry name" value="zf-CHCC"/>
    <property type="match status" value="1"/>
</dbReference>
<feature type="compositionally biased region" description="Polar residues" evidence="1">
    <location>
        <begin position="45"/>
        <end position="57"/>
    </location>
</feature>
<dbReference type="PANTHER" id="PTHR13156:SF0">
    <property type="entry name" value="NADH DEHYDROGENASE [UBIQUINONE] IRON-SULFUR PROTEIN 6, MITOCHONDRIAL"/>
    <property type="match status" value="1"/>
</dbReference>
<feature type="region of interest" description="Disordered" evidence="1">
    <location>
        <begin position="26"/>
        <end position="93"/>
    </location>
</feature>
<sequence length="288" mass="31712">MLSRTLRLRSALRVPAPAFRAAYSSNAKAEVPANDAAARKEVPTVSETNAMPTSSEGSFDKVLQESPAQAEKLRKQQAPNREGIWSRSQQPREVAMSGPRFEQSIIEDQPRPYAAIDLIHQQPVRWTHDRIVSCDGGGGPLGHPRIFINTDKPQICWCTYCGLPFVCSPHSISRTLNRHLRKTARLTCFVLVSIGPRAPPRTSRVPPCGPAGLPAGPQGQCRRSRRSAEGHKRAACATVDAGWGKKAGRKRERERGRERGGDCVCLCIYTETESRIEMIATVAPEIMP</sequence>
<name>A0A1Y2LT80_EPING</name>
<reference evidence="3 4" key="1">
    <citation type="journal article" date="2017" name="Genome Announc.">
        <title>Genome sequence of the saprophytic ascomycete Epicoccum nigrum ICMP 19927 strain isolated from New Zealand.</title>
        <authorList>
            <person name="Fokin M."/>
            <person name="Fleetwood D."/>
            <person name="Weir B.S."/>
            <person name="Villas-Boas S.G."/>
        </authorList>
    </citation>
    <scope>NUCLEOTIDE SEQUENCE [LARGE SCALE GENOMIC DNA]</scope>
    <source>
        <strain evidence="3 4">ICMP 19927</strain>
    </source>
</reference>
<gene>
    <name evidence="3" type="ORF">B5807_08869</name>
</gene>
<evidence type="ECO:0000256" key="1">
    <source>
        <dbReference type="SAM" id="MobiDB-lite"/>
    </source>
</evidence>
<dbReference type="GO" id="GO:0006120">
    <property type="term" value="P:mitochondrial electron transport, NADH to ubiquinone"/>
    <property type="evidence" value="ECO:0007669"/>
    <property type="project" value="TreeGrafter"/>
</dbReference>
<dbReference type="FunFam" id="2.60.260.40:FF:000003">
    <property type="entry name" value="NADH dehydrogenase [ubiquinone] iron-sulfur protein 6, mitochondrial"/>
    <property type="match status" value="1"/>
</dbReference>
<protein>
    <recommendedName>
        <fullName evidence="2">Zinc finger CHCC-type domain-containing protein</fullName>
    </recommendedName>
</protein>
<keyword evidence="4" id="KW-1185">Reference proteome</keyword>
<evidence type="ECO:0000313" key="4">
    <source>
        <dbReference type="Proteomes" id="UP000193240"/>
    </source>
</evidence>
<evidence type="ECO:0000313" key="3">
    <source>
        <dbReference type="EMBL" id="OSS47000.1"/>
    </source>
</evidence>